<dbReference type="CDD" id="cd01838">
    <property type="entry name" value="Isoamyl_acetate_hydrolase_like"/>
    <property type="match status" value="1"/>
</dbReference>
<comment type="caution">
    <text evidence="2">The sequence shown here is derived from an EMBL/GenBank/DDBJ whole genome shotgun (WGS) entry which is preliminary data.</text>
</comment>
<dbReference type="Proteomes" id="UP000193467">
    <property type="component" value="Unassembled WGS sequence"/>
</dbReference>
<sequence>MAPTVVFRQVAMLGDSITQQSWGDGGTGAALANAYQRKLDVLNRGLSGYNTAWALPVAQQWLPKTTDSLPETALLIIWFGANDAALPPSPQALTIEEFKANLHTLISLVRSPTSPHYSPSTKILLITPPPVDAEVRGADLMARDPPRVPDRDAERTRQFAEAVKEVGKEAEIPAVDAWSRINEAAERDGGLTKYLNDGLHLTAEGYKLVTVGVSEAIHEFISELHWDHIEQTFPHWADIPNLGALGPQFLAPDSRLV</sequence>
<keyword evidence="2" id="KW-0378">Hydrolase</keyword>
<dbReference type="EMBL" id="MCGR01000029">
    <property type="protein sequence ID" value="ORY78422.1"/>
    <property type="molecule type" value="Genomic_DNA"/>
</dbReference>
<proteinExistence type="predicted"/>
<dbReference type="PANTHER" id="PTHR14209:SF19">
    <property type="entry name" value="ISOAMYL ACETATE-HYDROLYZING ESTERASE 1 HOMOLOG"/>
    <property type="match status" value="1"/>
</dbReference>
<dbReference type="Gene3D" id="3.40.50.1110">
    <property type="entry name" value="SGNH hydrolase"/>
    <property type="match status" value="1"/>
</dbReference>
<organism evidence="2 3">
    <name type="scientific">Leucosporidium creatinivorum</name>
    <dbReference type="NCBI Taxonomy" id="106004"/>
    <lineage>
        <taxon>Eukaryota</taxon>
        <taxon>Fungi</taxon>
        <taxon>Dikarya</taxon>
        <taxon>Basidiomycota</taxon>
        <taxon>Pucciniomycotina</taxon>
        <taxon>Microbotryomycetes</taxon>
        <taxon>Leucosporidiales</taxon>
        <taxon>Leucosporidium</taxon>
    </lineage>
</organism>
<keyword evidence="3" id="KW-1185">Reference proteome</keyword>
<dbReference type="GO" id="GO:0016787">
    <property type="term" value="F:hydrolase activity"/>
    <property type="evidence" value="ECO:0007669"/>
    <property type="project" value="UniProtKB-KW"/>
</dbReference>
<dbReference type="SUPFAM" id="SSF52266">
    <property type="entry name" value="SGNH hydrolase"/>
    <property type="match status" value="1"/>
</dbReference>
<dbReference type="PANTHER" id="PTHR14209">
    <property type="entry name" value="ISOAMYL ACETATE-HYDROLYZING ESTERASE 1"/>
    <property type="match status" value="1"/>
</dbReference>
<dbReference type="InParanoid" id="A0A1Y2F3I3"/>
<accession>A0A1Y2F3I3</accession>
<gene>
    <name evidence="2" type="ORF">BCR35DRAFT_332302</name>
</gene>
<dbReference type="FunCoup" id="A0A1Y2F3I3">
    <property type="interactions" value="92"/>
</dbReference>
<dbReference type="Pfam" id="PF13472">
    <property type="entry name" value="Lipase_GDSL_2"/>
    <property type="match status" value="1"/>
</dbReference>
<dbReference type="STRING" id="106004.A0A1Y2F3I3"/>
<dbReference type="AlphaFoldDB" id="A0A1Y2F3I3"/>
<protein>
    <submittedName>
        <fullName evidence="2">SGNH hydrolase</fullName>
    </submittedName>
</protein>
<dbReference type="InterPro" id="IPR045136">
    <property type="entry name" value="Iah1-like"/>
</dbReference>
<evidence type="ECO:0000313" key="2">
    <source>
        <dbReference type="EMBL" id="ORY78422.1"/>
    </source>
</evidence>
<name>A0A1Y2F3I3_9BASI</name>
<evidence type="ECO:0000259" key="1">
    <source>
        <dbReference type="Pfam" id="PF13472"/>
    </source>
</evidence>
<feature type="domain" description="SGNH hydrolase-type esterase" evidence="1">
    <location>
        <begin position="13"/>
        <end position="208"/>
    </location>
</feature>
<evidence type="ECO:0000313" key="3">
    <source>
        <dbReference type="Proteomes" id="UP000193467"/>
    </source>
</evidence>
<dbReference type="InterPro" id="IPR013830">
    <property type="entry name" value="SGNH_hydro"/>
</dbReference>
<reference evidence="2 3" key="1">
    <citation type="submission" date="2016-07" db="EMBL/GenBank/DDBJ databases">
        <title>Pervasive Adenine N6-methylation of Active Genes in Fungi.</title>
        <authorList>
            <consortium name="DOE Joint Genome Institute"/>
            <person name="Mondo S.J."/>
            <person name="Dannebaum R.O."/>
            <person name="Kuo R.C."/>
            <person name="Labutti K."/>
            <person name="Haridas S."/>
            <person name="Kuo A."/>
            <person name="Salamov A."/>
            <person name="Ahrendt S.R."/>
            <person name="Lipzen A."/>
            <person name="Sullivan W."/>
            <person name="Andreopoulos W.B."/>
            <person name="Clum A."/>
            <person name="Lindquist E."/>
            <person name="Daum C."/>
            <person name="Ramamoorthy G.K."/>
            <person name="Gryganskyi A."/>
            <person name="Culley D."/>
            <person name="Magnuson J.K."/>
            <person name="James T.Y."/>
            <person name="O'Malley M.A."/>
            <person name="Stajich J.E."/>
            <person name="Spatafora J.W."/>
            <person name="Visel A."/>
            <person name="Grigoriev I.V."/>
        </authorList>
    </citation>
    <scope>NUCLEOTIDE SEQUENCE [LARGE SCALE GENOMIC DNA]</scope>
    <source>
        <strain evidence="2 3">62-1032</strain>
    </source>
</reference>
<dbReference type="OrthoDB" id="671439at2759"/>
<dbReference type="InterPro" id="IPR036514">
    <property type="entry name" value="SGNH_hydro_sf"/>
</dbReference>